<keyword evidence="5" id="KW-1185">Reference proteome</keyword>
<accession>A0A2Z4IXY6</accession>
<feature type="transmembrane region" description="Helical" evidence="2">
    <location>
        <begin position="59"/>
        <end position="77"/>
    </location>
</feature>
<keyword evidence="2" id="KW-0472">Membrane</keyword>
<evidence type="ECO:0000313" key="5">
    <source>
        <dbReference type="Proteomes" id="UP000249616"/>
    </source>
</evidence>
<evidence type="ECO:0000256" key="2">
    <source>
        <dbReference type="SAM" id="Phobius"/>
    </source>
</evidence>
<feature type="compositionally biased region" description="Basic and acidic residues" evidence="1">
    <location>
        <begin position="220"/>
        <end position="232"/>
    </location>
</feature>
<keyword evidence="2" id="KW-0812">Transmembrane</keyword>
<dbReference type="InterPro" id="IPR040688">
    <property type="entry name" value="SLATT_2"/>
</dbReference>
<dbReference type="EMBL" id="CP030073">
    <property type="protein sequence ID" value="AWW37791.1"/>
    <property type="molecule type" value="Genomic_DNA"/>
</dbReference>
<proteinExistence type="predicted"/>
<dbReference type="Proteomes" id="UP000249616">
    <property type="component" value="Chromosome"/>
</dbReference>
<feature type="region of interest" description="Disordered" evidence="1">
    <location>
        <begin position="191"/>
        <end position="244"/>
    </location>
</feature>
<gene>
    <name evidence="4" type="ORF">DN051_14955</name>
</gene>
<reference evidence="4 5" key="1">
    <citation type="journal article" date="2019" name="Int. J. Syst. Evol. Microbiol.">
        <title>Streptomyces cadmiisoli sp. nov., a novel actinomycete isolated from cadmium-contaminated soil.</title>
        <authorList>
            <person name="Li K."/>
            <person name="Tang X."/>
            <person name="Zhao J."/>
            <person name="Guo Y."/>
            <person name="Tang Y."/>
            <person name="Gao J."/>
        </authorList>
    </citation>
    <scope>NUCLEOTIDE SEQUENCE [LARGE SCALE GENOMIC DNA]</scope>
    <source>
        <strain evidence="4 5">ZFG47</strain>
    </source>
</reference>
<evidence type="ECO:0000259" key="3">
    <source>
        <dbReference type="Pfam" id="PF18183"/>
    </source>
</evidence>
<feature type="transmembrane region" description="Helical" evidence="2">
    <location>
        <begin position="89"/>
        <end position="108"/>
    </location>
</feature>
<feature type="domain" description="SMODS and SLOG-associating 2TM effector" evidence="3">
    <location>
        <begin position="27"/>
        <end position="181"/>
    </location>
</feature>
<dbReference type="KEGG" id="scad:DN051_14955"/>
<protein>
    <recommendedName>
        <fullName evidence="3">SMODS and SLOG-associating 2TM effector domain-containing protein</fullName>
    </recommendedName>
</protein>
<dbReference type="NCBIfam" id="NF033633">
    <property type="entry name" value="SLATT_2"/>
    <property type="match status" value="1"/>
</dbReference>
<sequence>MATRRIPDLKLSALPELPETADARVAALSRMYRHTESYALQAIDWYLAKRRRPSQWSKLLRGSAVCSAVLGGIVPLVHSASPGLISPDWGFVLLALGAGCVLVDRVFGHSSSWTRFTRAGLALQHALARAQTDWLALTLSLETRQPAAEDHDALLSVVRALQADVRTITEDETTSWVGYLTDGLDELASTTSRGQTLTSAADRPPTAAGRLPGPPSPRSGRRDDPAPRRQGTDEGAGLREPGPL</sequence>
<dbReference type="Pfam" id="PF18183">
    <property type="entry name" value="SLATT_2"/>
    <property type="match status" value="1"/>
</dbReference>
<name>A0A2Z4IXY6_9ACTN</name>
<organism evidence="4 5">
    <name type="scientific">Streptomyces cadmiisoli</name>
    <dbReference type="NCBI Taxonomy" id="2184053"/>
    <lineage>
        <taxon>Bacteria</taxon>
        <taxon>Bacillati</taxon>
        <taxon>Actinomycetota</taxon>
        <taxon>Actinomycetes</taxon>
        <taxon>Kitasatosporales</taxon>
        <taxon>Streptomycetaceae</taxon>
        <taxon>Streptomyces</taxon>
        <taxon>Streptomyces aurantiacus group</taxon>
    </lineage>
</organism>
<evidence type="ECO:0000313" key="4">
    <source>
        <dbReference type="EMBL" id="AWW37791.1"/>
    </source>
</evidence>
<dbReference type="RefSeq" id="WP_112438880.1">
    <property type="nucleotide sequence ID" value="NZ_CP030073.1"/>
</dbReference>
<dbReference type="AlphaFoldDB" id="A0A2Z4IXY6"/>
<evidence type="ECO:0000256" key="1">
    <source>
        <dbReference type="SAM" id="MobiDB-lite"/>
    </source>
</evidence>
<keyword evidence="2" id="KW-1133">Transmembrane helix</keyword>